<keyword evidence="3" id="KW-1185">Reference proteome</keyword>
<sequence length="439" mass="44534">MSNSDAVDIRDGGVVAVDTVELRAAASDLAGLADACEAVRGELEQVAVGLTAHAATAWSTVELAVGLARAVDGILGEIRSDAEELARALAGAADVYEIVELEAAARAASLAGDQRSLPLMERRLAEARSRMPDAAAEADLLLAAWPLTRHSPLHSQIGLAMTPLGALGGVAVAASGIALTVIAALGRGSVHRSDRLSGTPVPVDIAPHAAPAASGPRTLATLAERMPRGDDQLRVERYPQPGGGSRFAVYVAGTRAPLGFGGREPLDMASNVQLYSGARSASYDAVIAALRDAGARPGDEVLAIGHSQGGAITSRLATDSPFTVVGNVTFGSPVQVTAPAHTTEVTVRHTDDPVPALQAGGHPVAVGSAASFVAERVADPGAGIGDLALGAHAMDAYGETAALVDESGDPRVAELHALLSGFAGDDPAVVTTYRVSRPE</sequence>
<dbReference type="Gene3D" id="3.40.50.1820">
    <property type="entry name" value="alpha/beta hydrolase"/>
    <property type="match status" value="1"/>
</dbReference>
<accession>A0A9W6HI57</accession>
<reference evidence="2" key="1">
    <citation type="journal article" date="2014" name="Int. J. Syst. Evol. Microbiol.">
        <title>Complete genome sequence of Corynebacterium casei LMG S-19264T (=DSM 44701T), isolated from a smear-ripened cheese.</title>
        <authorList>
            <consortium name="US DOE Joint Genome Institute (JGI-PGF)"/>
            <person name="Walter F."/>
            <person name="Albersmeier A."/>
            <person name="Kalinowski J."/>
            <person name="Ruckert C."/>
        </authorList>
    </citation>
    <scope>NUCLEOTIDE SEQUENCE</scope>
    <source>
        <strain evidence="2">VKM Ac-1447</strain>
    </source>
</reference>
<organism evidence="2 3">
    <name type="scientific">Microbacterium imperiale</name>
    <dbReference type="NCBI Taxonomy" id="33884"/>
    <lineage>
        <taxon>Bacteria</taxon>
        <taxon>Bacillati</taxon>
        <taxon>Actinomycetota</taxon>
        <taxon>Actinomycetes</taxon>
        <taxon>Micrococcales</taxon>
        <taxon>Microbacteriaceae</taxon>
        <taxon>Microbacterium</taxon>
    </lineage>
</organism>
<keyword evidence="1" id="KW-1133">Transmembrane helix</keyword>
<evidence type="ECO:0000313" key="3">
    <source>
        <dbReference type="Proteomes" id="UP001142317"/>
    </source>
</evidence>
<dbReference type="RefSeq" id="WP_210006524.1">
    <property type="nucleotide sequence ID" value="NZ_BSEO01000014.1"/>
</dbReference>
<dbReference type="InterPro" id="IPR029058">
    <property type="entry name" value="AB_hydrolase_fold"/>
</dbReference>
<dbReference type="EMBL" id="BSEO01000014">
    <property type="protein sequence ID" value="GLJ80258.1"/>
    <property type="molecule type" value="Genomic_DNA"/>
</dbReference>
<feature type="transmembrane region" description="Helical" evidence="1">
    <location>
        <begin position="164"/>
        <end position="185"/>
    </location>
</feature>
<dbReference type="SUPFAM" id="SSF53474">
    <property type="entry name" value="alpha/beta-Hydrolases"/>
    <property type="match status" value="1"/>
</dbReference>
<keyword evidence="1" id="KW-0472">Membrane</keyword>
<keyword evidence="1" id="KW-0812">Transmembrane</keyword>
<dbReference type="AlphaFoldDB" id="A0A9W6HI57"/>
<name>A0A9W6HI57_9MICO</name>
<evidence type="ECO:0000256" key="1">
    <source>
        <dbReference type="SAM" id="Phobius"/>
    </source>
</evidence>
<proteinExistence type="predicted"/>
<evidence type="ECO:0008006" key="4">
    <source>
        <dbReference type="Google" id="ProtNLM"/>
    </source>
</evidence>
<protein>
    <recommendedName>
        <fullName evidence="4">Alpha/beta hydrolase</fullName>
    </recommendedName>
</protein>
<gene>
    <name evidence="2" type="ORF">GCM10017586_19410</name>
</gene>
<reference evidence="2" key="2">
    <citation type="submission" date="2023-01" db="EMBL/GenBank/DDBJ databases">
        <authorList>
            <person name="Sun Q."/>
            <person name="Evtushenko L."/>
        </authorList>
    </citation>
    <scope>NUCLEOTIDE SEQUENCE</scope>
    <source>
        <strain evidence="2">VKM Ac-1447</strain>
    </source>
</reference>
<comment type="caution">
    <text evidence="2">The sequence shown here is derived from an EMBL/GenBank/DDBJ whole genome shotgun (WGS) entry which is preliminary data.</text>
</comment>
<evidence type="ECO:0000313" key="2">
    <source>
        <dbReference type="EMBL" id="GLJ80258.1"/>
    </source>
</evidence>
<dbReference type="Proteomes" id="UP001142317">
    <property type="component" value="Unassembled WGS sequence"/>
</dbReference>